<protein>
    <recommendedName>
        <fullName evidence="2">FDX-ACB domain-containing protein</fullName>
    </recommendedName>
</protein>
<dbReference type="SUPFAM" id="SSF53335">
    <property type="entry name" value="S-adenosyl-L-methionine-dependent methyltransferases"/>
    <property type="match status" value="1"/>
</dbReference>
<dbReference type="PROSITE" id="PS51447">
    <property type="entry name" value="FDX_ACB"/>
    <property type="match status" value="1"/>
</dbReference>
<dbReference type="SUPFAM" id="SSF54991">
    <property type="entry name" value="Anticodon-binding domain of PheRS"/>
    <property type="match status" value="1"/>
</dbReference>
<dbReference type="GO" id="GO:0005737">
    <property type="term" value="C:cytoplasm"/>
    <property type="evidence" value="ECO:0007669"/>
    <property type="project" value="TreeGrafter"/>
</dbReference>
<evidence type="ECO:0000259" key="2">
    <source>
        <dbReference type="PROSITE" id="PS51447"/>
    </source>
</evidence>
<dbReference type="SMART" id="SM00896">
    <property type="entry name" value="FDX-ACB"/>
    <property type="match status" value="1"/>
</dbReference>
<keyword evidence="4" id="KW-1185">Reference proteome</keyword>
<feature type="domain" description="FDX-ACB" evidence="2">
    <location>
        <begin position="529"/>
        <end position="620"/>
    </location>
</feature>
<evidence type="ECO:0000256" key="1">
    <source>
        <dbReference type="SAM" id="MobiDB-lite"/>
    </source>
</evidence>
<evidence type="ECO:0000313" key="3">
    <source>
        <dbReference type="EnsemblMetazoa" id="XP_038065719.1"/>
    </source>
</evidence>
<dbReference type="Gene3D" id="3.30.70.380">
    <property type="entry name" value="Ferrodoxin-fold anticodon-binding domain"/>
    <property type="match status" value="1"/>
</dbReference>
<dbReference type="Proteomes" id="UP000887568">
    <property type="component" value="Unplaced"/>
</dbReference>
<dbReference type="InterPro" id="IPR005121">
    <property type="entry name" value="Fdx_antiC-bd"/>
</dbReference>
<dbReference type="AlphaFoldDB" id="A0A914AQK1"/>
<dbReference type="CTD" id="91893"/>
<evidence type="ECO:0000313" key="4">
    <source>
        <dbReference type="Proteomes" id="UP000887568"/>
    </source>
</evidence>
<dbReference type="PANTHER" id="PTHR11538">
    <property type="entry name" value="PHENYLALANYL-TRNA SYNTHETASE"/>
    <property type="match status" value="1"/>
</dbReference>
<dbReference type="EnsemblMetazoa" id="XM_038209791.1">
    <property type="protein sequence ID" value="XP_038065719.1"/>
    <property type="gene ID" value="LOC119735853"/>
</dbReference>
<name>A0A914AQK1_PATMI</name>
<dbReference type="GeneID" id="119735853"/>
<dbReference type="OMA" id="IRFGVDC"/>
<dbReference type="InterPro" id="IPR029063">
    <property type="entry name" value="SAM-dependent_MTases_sf"/>
</dbReference>
<dbReference type="Pfam" id="PF03147">
    <property type="entry name" value="FDX-ACB"/>
    <property type="match status" value="1"/>
</dbReference>
<sequence length="620" mass="69048">MDGLSSSCASVLLLGEGNFSFARSLNQKLGGGVRVVATSFEEEEGVGKRKNGRENVDALREKDVTCLFGVDATRIHASQSLEGQSFDGIIFNFPHVPGKANIAKNRELLKGFFQSCVQKLSPAGQVLVTLCNGQGGTPADQPQREKQNSWQVVDMATYGDLILTDTLPFRAGEYQEYNSTGYRNQDKGFLTDRAVTHVFERSRLILEVVEAPTLSAKLDGNTLEFQCPPDIGACMKRDLLSEPSHPLSIFKMSLVSAFQSLYPKMTVLQECDFASVVPETIKNGCEGVYRLLNIHEPGDSSGAWLLRPHLLCHVKSLIGRHANEGCVLLGKSYHRCAVAPDSFPIMHHLLLAVPCGQNTVDSVAKVLADLHCCVHIQSKGTDHETNESLENAGNMESAKSFKRSHSRMEETGAQPSSGEGENEKKFEHCRVCLRDWVKTYEAIQLKDSSGNWATVGLCGTATREATNYDIVVLYLDQLVMHLLNVTDIRMLWSTDVTMQDKRSKKPATVGFGNKESVNFGDFELIGRSRYPPLYVRDVSFWVQGGFDELRFVSLLLRATGLLLQRVWLKEVYHDQTRGDASRCYRLEYRSCDRALSKDRLARIHQGVLELLREEMGLVAR</sequence>
<dbReference type="OrthoDB" id="273345at2759"/>
<dbReference type="GO" id="GO:0070042">
    <property type="term" value="F:rRNA (uridine-N3-)-methyltransferase activity"/>
    <property type="evidence" value="ECO:0007669"/>
    <property type="project" value="InterPro"/>
</dbReference>
<dbReference type="InterPro" id="IPR036690">
    <property type="entry name" value="Fdx_antiC-bd_sf"/>
</dbReference>
<accession>A0A914AQK1</accession>
<dbReference type="GO" id="GO:0070475">
    <property type="term" value="P:rRNA base methylation"/>
    <property type="evidence" value="ECO:0007669"/>
    <property type="project" value="InterPro"/>
</dbReference>
<proteinExistence type="predicted"/>
<dbReference type="PANTHER" id="PTHR11538:SF26">
    <property type="entry name" value="FERREDOXIN-FOLD ANTICODON-BINDING DOMAIN-CONTAINING PROTEIN 1"/>
    <property type="match status" value="1"/>
</dbReference>
<dbReference type="Pfam" id="PF10354">
    <property type="entry name" value="BMT5-like"/>
    <property type="match status" value="1"/>
</dbReference>
<feature type="region of interest" description="Disordered" evidence="1">
    <location>
        <begin position="383"/>
        <end position="422"/>
    </location>
</feature>
<organism evidence="3 4">
    <name type="scientific">Patiria miniata</name>
    <name type="common">Bat star</name>
    <name type="synonym">Asterina miniata</name>
    <dbReference type="NCBI Taxonomy" id="46514"/>
    <lineage>
        <taxon>Eukaryota</taxon>
        <taxon>Metazoa</taxon>
        <taxon>Echinodermata</taxon>
        <taxon>Eleutherozoa</taxon>
        <taxon>Asterozoa</taxon>
        <taxon>Asteroidea</taxon>
        <taxon>Valvatacea</taxon>
        <taxon>Valvatida</taxon>
        <taxon>Asterinidae</taxon>
        <taxon>Patiria</taxon>
    </lineage>
</organism>
<dbReference type="InterPro" id="IPR019446">
    <property type="entry name" value="BMT5-like"/>
</dbReference>
<dbReference type="RefSeq" id="XP_038065719.1">
    <property type="nucleotide sequence ID" value="XM_038209791.1"/>
</dbReference>
<reference evidence="3" key="1">
    <citation type="submission" date="2022-11" db="UniProtKB">
        <authorList>
            <consortium name="EnsemblMetazoa"/>
        </authorList>
    </citation>
    <scope>IDENTIFICATION</scope>
</reference>